<dbReference type="InterPro" id="IPR005158">
    <property type="entry name" value="BTAD"/>
</dbReference>
<dbReference type="SMART" id="SM01043">
    <property type="entry name" value="BTAD"/>
    <property type="match status" value="1"/>
</dbReference>
<feature type="domain" description="OmpR/PhoB-type" evidence="6">
    <location>
        <begin position="1"/>
        <end position="95"/>
    </location>
</feature>
<dbReference type="InterPro" id="IPR036388">
    <property type="entry name" value="WH-like_DNA-bd_sf"/>
</dbReference>
<dbReference type="PANTHER" id="PTHR35807:SF1">
    <property type="entry name" value="TRANSCRIPTIONAL REGULATOR REDD"/>
    <property type="match status" value="1"/>
</dbReference>
<gene>
    <name evidence="7" type="ORF">GCM10022419_089650</name>
</gene>
<sequence length="269" mass="30386">MEIRLLGPFVVTSHGQDHVLRRALRTTLLACLLLRPGQHVAADDLTEEMWGDTDRDRGRNGLHAHIMRLRRDLQRWDDGAGPYIESRYPGYTLHLGEADVDVQRFRRLYAAFECERHVDKFAAIRTGRAGLGLWRGRALAGHDGGPLSLQCRTRLEAERLSLLLATIDLTLEVGWHELVLSELYELSSTYPLEERFYHQLMTALYRAGRPAAAIQAYDRARTELRTRLGTSPSPALEARFLAILRHDPLLAAPPGQPGLLLRQAGEAWS</sequence>
<dbReference type="SUPFAM" id="SSF46894">
    <property type="entry name" value="C-terminal effector domain of the bipartite response regulators"/>
    <property type="match status" value="1"/>
</dbReference>
<feature type="DNA-binding region" description="OmpR/PhoB-type" evidence="5">
    <location>
        <begin position="1"/>
        <end position="95"/>
    </location>
</feature>
<protein>
    <recommendedName>
        <fullName evidence="6">OmpR/PhoB-type domain-containing protein</fullName>
    </recommendedName>
</protein>
<dbReference type="InterPro" id="IPR011990">
    <property type="entry name" value="TPR-like_helical_dom_sf"/>
</dbReference>
<comment type="caution">
    <text evidence="7">The sequence shown here is derived from an EMBL/GenBank/DDBJ whole genome shotgun (WGS) entry which is preliminary data.</text>
</comment>
<evidence type="ECO:0000256" key="5">
    <source>
        <dbReference type="PROSITE-ProRule" id="PRU01091"/>
    </source>
</evidence>
<evidence type="ECO:0000256" key="4">
    <source>
        <dbReference type="ARBA" id="ARBA00023163"/>
    </source>
</evidence>
<evidence type="ECO:0000313" key="8">
    <source>
        <dbReference type="Proteomes" id="UP001500630"/>
    </source>
</evidence>
<dbReference type="InterPro" id="IPR001867">
    <property type="entry name" value="OmpR/PhoB-type_DNA-bd"/>
</dbReference>
<dbReference type="Gene3D" id="1.25.40.10">
    <property type="entry name" value="Tetratricopeptide repeat domain"/>
    <property type="match status" value="1"/>
</dbReference>
<dbReference type="PROSITE" id="PS51755">
    <property type="entry name" value="OMPR_PHOB"/>
    <property type="match status" value="1"/>
</dbReference>
<keyword evidence="3 5" id="KW-0238">DNA-binding</keyword>
<accession>A0ABP6YY38</accession>
<name>A0ABP6YY38_9ACTN</name>
<dbReference type="EMBL" id="BAABDQ010000027">
    <property type="protein sequence ID" value="GAA3592791.1"/>
    <property type="molecule type" value="Genomic_DNA"/>
</dbReference>
<keyword evidence="4" id="KW-0804">Transcription</keyword>
<dbReference type="CDD" id="cd15831">
    <property type="entry name" value="BTAD"/>
    <property type="match status" value="1"/>
</dbReference>
<dbReference type="SUPFAM" id="SSF48452">
    <property type="entry name" value="TPR-like"/>
    <property type="match status" value="1"/>
</dbReference>
<evidence type="ECO:0000313" key="7">
    <source>
        <dbReference type="EMBL" id="GAA3592791.1"/>
    </source>
</evidence>
<dbReference type="Pfam" id="PF00486">
    <property type="entry name" value="Trans_reg_C"/>
    <property type="match status" value="1"/>
</dbReference>
<dbReference type="Pfam" id="PF03704">
    <property type="entry name" value="BTAD"/>
    <property type="match status" value="1"/>
</dbReference>
<evidence type="ECO:0000256" key="2">
    <source>
        <dbReference type="ARBA" id="ARBA00023015"/>
    </source>
</evidence>
<dbReference type="Gene3D" id="1.10.10.10">
    <property type="entry name" value="Winged helix-like DNA-binding domain superfamily/Winged helix DNA-binding domain"/>
    <property type="match status" value="1"/>
</dbReference>
<dbReference type="PANTHER" id="PTHR35807">
    <property type="entry name" value="TRANSCRIPTIONAL REGULATOR REDD-RELATED"/>
    <property type="match status" value="1"/>
</dbReference>
<dbReference type="InterPro" id="IPR051677">
    <property type="entry name" value="AfsR-DnrI-RedD_regulator"/>
</dbReference>
<dbReference type="RefSeq" id="WP_345571932.1">
    <property type="nucleotide sequence ID" value="NZ_BAABDQ010000027.1"/>
</dbReference>
<evidence type="ECO:0000256" key="3">
    <source>
        <dbReference type="ARBA" id="ARBA00023125"/>
    </source>
</evidence>
<comment type="similarity">
    <text evidence="1">Belongs to the AfsR/DnrI/RedD regulatory family.</text>
</comment>
<organism evidence="7 8">
    <name type="scientific">Nonomuraea rosea</name>
    <dbReference type="NCBI Taxonomy" id="638574"/>
    <lineage>
        <taxon>Bacteria</taxon>
        <taxon>Bacillati</taxon>
        <taxon>Actinomycetota</taxon>
        <taxon>Actinomycetes</taxon>
        <taxon>Streptosporangiales</taxon>
        <taxon>Streptosporangiaceae</taxon>
        <taxon>Nonomuraea</taxon>
    </lineage>
</organism>
<proteinExistence type="inferred from homology"/>
<dbReference type="Proteomes" id="UP001500630">
    <property type="component" value="Unassembled WGS sequence"/>
</dbReference>
<keyword evidence="8" id="KW-1185">Reference proteome</keyword>
<dbReference type="InterPro" id="IPR016032">
    <property type="entry name" value="Sig_transdc_resp-reg_C-effctor"/>
</dbReference>
<evidence type="ECO:0000259" key="6">
    <source>
        <dbReference type="PROSITE" id="PS51755"/>
    </source>
</evidence>
<keyword evidence="2" id="KW-0805">Transcription regulation</keyword>
<evidence type="ECO:0000256" key="1">
    <source>
        <dbReference type="ARBA" id="ARBA00005820"/>
    </source>
</evidence>
<reference evidence="8" key="1">
    <citation type="journal article" date="2019" name="Int. J. Syst. Evol. Microbiol.">
        <title>The Global Catalogue of Microorganisms (GCM) 10K type strain sequencing project: providing services to taxonomists for standard genome sequencing and annotation.</title>
        <authorList>
            <consortium name="The Broad Institute Genomics Platform"/>
            <consortium name="The Broad Institute Genome Sequencing Center for Infectious Disease"/>
            <person name="Wu L."/>
            <person name="Ma J."/>
        </authorList>
    </citation>
    <scope>NUCLEOTIDE SEQUENCE [LARGE SCALE GENOMIC DNA]</scope>
    <source>
        <strain evidence="8">JCM 17326</strain>
    </source>
</reference>
<dbReference type="SMART" id="SM00862">
    <property type="entry name" value="Trans_reg_C"/>
    <property type="match status" value="1"/>
</dbReference>